<evidence type="ECO:0000313" key="9">
    <source>
        <dbReference type="EMBL" id="CCC69902.1"/>
    </source>
</evidence>
<dbReference type="SUPFAM" id="SSF69012">
    <property type="entry name" value="alpha-ketoacid dehydrogenase kinase, N-terminal domain"/>
    <property type="match status" value="1"/>
</dbReference>
<dbReference type="Proteomes" id="UP000001640">
    <property type="component" value="Chromosome 4"/>
</dbReference>
<dbReference type="OMA" id="ICEAQEH"/>
<sequence length="492" mass="57168">MLSKRSPITCIRSIHSVKTSNITSIPDFTKYSPIRPINEELTPYISETLEGYPHKSKYVNRQHFYHNKTVLIDDYLKKSPHPMSLAQLAQYYDDSTTLTKHKIINSGRFVKEELAIRMAHKIYQLQQLPFNVVNNFHFVQVYESYYNIFERFRKFPRIKTIEDNSRFVEFTRRILQDFNSLNLPHLVMGALECNILELLPRDEIDALLSSLLRARISRRLIVEEHLSISANYLSGKKENTLVLGDIFQECQALDYFMEASRTCEKFVKAMYFDDIPIPELIIEGQKDLTFYFLPTHLQYILGEILRNIYEATIKDYIRKGLAKPEPIVITIVKNDSSFIFRFSDKAGGILHHEEDIWSFGKSKERAAESLNNFHKLPGLQTVSLYDHLYNGEEHDMNTRTLMANRPYMHTSLEAMGHSNLKKGPYKFEMPLIEMLERAPRYKLGIGLAMCKIYAEYWNGDLSLTTIPGHGTDTVLTLGNLMAHSDELQLDKV</sequence>
<reference evidence="9 10" key="1">
    <citation type="journal article" date="2011" name="Proc. Natl. Acad. Sci. U.S.A.">
        <title>Evolutionary erosion of yeast sex chromosomes by mating-type switching accidents.</title>
        <authorList>
            <person name="Gordon J.L."/>
            <person name="Armisen D."/>
            <person name="Proux-Wera E."/>
            <person name="Oheigeartaigh S.S."/>
            <person name="Byrne K.P."/>
            <person name="Wolfe K.H."/>
        </authorList>
    </citation>
    <scope>NUCLEOTIDE SEQUENCE [LARGE SCALE GENOMIC DNA]</scope>
    <source>
        <strain evidence="10">ATCC 76901 / BCRC 22586 / CBS 4309 / NBRC 1992 / NRRL Y-12630</strain>
    </source>
</reference>
<comment type="similarity">
    <text evidence="1 7">Belongs to the PDK/BCKDK protein kinase family.</text>
</comment>
<dbReference type="GeneID" id="96903508"/>
<reference key="2">
    <citation type="submission" date="2011-08" db="EMBL/GenBank/DDBJ databases">
        <title>Genome sequence of Naumovozyma castellii.</title>
        <authorList>
            <person name="Gordon J.L."/>
            <person name="Armisen D."/>
            <person name="Proux-Wera E."/>
            <person name="OhEigeartaigh S.S."/>
            <person name="Byrne K.P."/>
            <person name="Wolfe K.H."/>
        </authorList>
    </citation>
    <scope>NUCLEOTIDE SEQUENCE</scope>
    <source>
        <strain>Type strain:CBS 4309</strain>
    </source>
</reference>
<keyword evidence="4 7" id="KW-0418">Kinase</keyword>
<dbReference type="KEGG" id="ncs:NCAS_0D03210"/>
<dbReference type="GO" id="GO:0010906">
    <property type="term" value="P:regulation of glucose metabolic process"/>
    <property type="evidence" value="ECO:0007669"/>
    <property type="project" value="TreeGrafter"/>
</dbReference>
<dbReference type="FunCoup" id="G0VEB1">
    <property type="interactions" value="217"/>
</dbReference>
<evidence type="ECO:0000256" key="3">
    <source>
        <dbReference type="ARBA" id="ARBA00022741"/>
    </source>
</evidence>
<dbReference type="SUPFAM" id="SSF55874">
    <property type="entry name" value="ATPase domain of HSP90 chaperone/DNA topoisomerase II/histidine kinase"/>
    <property type="match status" value="1"/>
</dbReference>
<evidence type="ECO:0000256" key="5">
    <source>
        <dbReference type="ARBA" id="ARBA00022840"/>
    </source>
</evidence>
<dbReference type="GO" id="GO:0005524">
    <property type="term" value="F:ATP binding"/>
    <property type="evidence" value="ECO:0007669"/>
    <property type="project" value="UniProtKB-UniRule"/>
</dbReference>
<evidence type="ECO:0000313" key="10">
    <source>
        <dbReference type="Proteomes" id="UP000001640"/>
    </source>
</evidence>
<dbReference type="GO" id="GO:0004740">
    <property type="term" value="F:pyruvate dehydrogenase (acetyl-transferring) kinase activity"/>
    <property type="evidence" value="ECO:0007669"/>
    <property type="project" value="EnsemblFungi"/>
</dbReference>
<dbReference type="InterPro" id="IPR018955">
    <property type="entry name" value="BCDHK/PDK_N"/>
</dbReference>
<keyword evidence="2 7" id="KW-0808">Transferase</keyword>
<evidence type="ECO:0000256" key="1">
    <source>
        <dbReference type="ARBA" id="ARBA00006155"/>
    </source>
</evidence>
<evidence type="ECO:0000256" key="7">
    <source>
        <dbReference type="RuleBase" id="RU366032"/>
    </source>
</evidence>
<name>G0VEB1_NAUCA</name>
<dbReference type="EC" id="2.7.11.-" evidence="7"/>
<accession>G0VEB1</accession>
<dbReference type="STRING" id="1064592.G0VEB1"/>
<dbReference type="RefSeq" id="XP_003676263.1">
    <property type="nucleotide sequence ID" value="XM_003676215.1"/>
</dbReference>
<dbReference type="InterPro" id="IPR039028">
    <property type="entry name" value="BCKD/PDK"/>
</dbReference>
<dbReference type="GO" id="GO:0005759">
    <property type="term" value="C:mitochondrial matrix"/>
    <property type="evidence" value="ECO:0007669"/>
    <property type="project" value="UniProtKB-SubCell"/>
</dbReference>
<dbReference type="InParanoid" id="G0VEB1"/>
<dbReference type="Gene3D" id="3.30.565.10">
    <property type="entry name" value="Histidine kinase-like ATPase, C-terminal domain"/>
    <property type="match status" value="1"/>
</dbReference>
<dbReference type="eggNOG" id="KOG0787">
    <property type="taxonomic scope" value="Eukaryota"/>
</dbReference>
<dbReference type="Pfam" id="PF10436">
    <property type="entry name" value="BCDHK_Adom3"/>
    <property type="match status" value="1"/>
</dbReference>
<evidence type="ECO:0000259" key="8">
    <source>
        <dbReference type="Pfam" id="PF10436"/>
    </source>
</evidence>
<keyword evidence="6 7" id="KW-0496">Mitochondrion</keyword>
<comment type="subcellular location">
    <subcellularLocation>
        <location evidence="7">Mitochondrion matrix</location>
    </subcellularLocation>
</comment>
<dbReference type="InterPro" id="IPR036784">
    <property type="entry name" value="AK/P_DHK_N_sf"/>
</dbReference>
<dbReference type="Gene3D" id="1.20.140.20">
    <property type="entry name" value="Alpha-ketoacid/pyruvate dehydrogenase kinase, N-terminal domain"/>
    <property type="match status" value="1"/>
</dbReference>
<dbReference type="OrthoDB" id="407390at2759"/>
<keyword evidence="3 7" id="KW-0547">Nucleotide-binding</keyword>
<evidence type="ECO:0000256" key="4">
    <source>
        <dbReference type="ARBA" id="ARBA00022777"/>
    </source>
</evidence>
<keyword evidence="10" id="KW-1185">Reference proteome</keyword>
<dbReference type="GO" id="GO:1901524">
    <property type="term" value="P:regulation of mitophagy"/>
    <property type="evidence" value="ECO:0007669"/>
    <property type="project" value="EnsemblFungi"/>
</dbReference>
<dbReference type="InterPro" id="IPR036890">
    <property type="entry name" value="HATPase_C_sf"/>
</dbReference>
<dbReference type="AlphaFoldDB" id="G0VEB1"/>
<proteinExistence type="inferred from homology"/>
<keyword evidence="5 7" id="KW-0067">ATP-binding</keyword>
<evidence type="ECO:0000256" key="2">
    <source>
        <dbReference type="ARBA" id="ARBA00022679"/>
    </source>
</evidence>
<dbReference type="HOGENOM" id="CLU_023861_0_1_1"/>
<dbReference type="PANTHER" id="PTHR11947">
    <property type="entry name" value="PYRUVATE DEHYDROGENASE KINASE"/>
    <property type="match status" value="1"/>
</dbReference>
<organism evidence="9 10">
    <name type="scientific">Naumovozyma castellii</name>
    <name type="common">Yeast</name>
    <name type="synonym">Saccharomyces castellii</name>
    <dbReference type="NCBI Taxonomy" id="27288"/>
    <lineage>
        <taxon>Eukaryota</taxon>
        <taxon>Fungi</taxon>
        <taxon>Dikarya</taxon>
        <taxon>Ascomycota</taxon>
        <taxon>Saccharomycotina</taxon>
        <taxon>Saccharomycetes</taxon>
        <taxon>Saccharomycetales</taxon>
        <taxon>Saccharomycetaceae</taxon>
        <taxon>Naumovozyma</taxon>
    </lineage>
</organism>
<evidence type="ECO:0000256" key="6">
    <source>
        <dbReference type="ARBA" id="ARBA00023128"/>
    </source>
</evidence>
<feature type="domain" description="Branched-chain alpha-ketoacid dehydrogenase kinase/Pyruvate dehydrogenase kinase N-terminal" evidence="8">
    <location>
        <begin position="82"/>
        <end position="238"/>
    </location>
</feature>
<dbReference type="EMBL" id="HE576755">
    <property type="protein sequence ID" value="CCC69902.1"/>
    <property type="molecule type" value="Genomic_DNA"/>
</dbReference>
<gene>
    <name evidence="9" type="primary">NCAS0D03210</name>
    <name evidence="9" type="ordered locus">NCAS_0D03210</name>
</gene>
<dbReference type="PANTHER" id="PTHR11947:SF25">
    <property type="entry name" value="[PYRUVATE DEHYDROGENASE (ACETYL-TRANSFERRING)] KINASE 2, MITOCHONDRIAL"/>
    <property type="match status" value="1"/>
</dbReference>
<protein>
    <recommendedName>
        <fullName evidence="7">Protein-serine/threonine kinase</fullName>
        <ecNumber evidence="7">2.7.11.-</ecNumber>
    </recommendedName>
</protein>